<reference evidence="5 6" key="1">
    <citation type="submission" date="2008-07" db="EMBL/GenBank/DDBJ databases">
        <authorList>
            <person name="El-Sayed N."/>
            <person name="Caler E."/>
            <person name="Inman J."/>
            <person name="Amedeo P."/>
            <person name="Hass B."/>
            <person name="Wortman J."/>
        </authorList>
    </citation>
    <scope>NUCLEOTIDE SEQUENCE [LARGE SCALE GENOMIC DNA]</scope>
    <source>
        <strain evidence="6">ATCC 50983 / TXsc</strain>
    </source>
</reference>
<dbReference type="GeneID" id="9058348"/>
<dbReference type="FunFam" id="1.10.340.70:FF:000001">
    <property type="entry name" value="Retrovirus-related Pol polyprotein from transposon gypsy-like Protein"/>
    <property type="match status" value="1"/>
</dbReference>
<keyword evidence="1" id="KW-0511">Multifunctional enzyme</keyword>
<evidence type="ECO:0000313" key="6">
    <source>
        <dbReference type="Proteomes" id="UP000007800"/>
    </source>
</evidence>
<proteinExistence type="predicted"/>
<dbReference type="OMA" id="YARICAP"/>
<dbReference type="Gene3D" id="1.10.340.70">
    <property type="match status" value="1"/>
</dbReference>
<dbReference type="Pfam" id="PF17921">
    <property type="entry name" value="Integrase_H2C2"/>
    <property type="match status" value="1"/>
</dbReference>
<dbReference type="SUPFAM" id="SSF53098">
    <property type="entry name" value="Ribonuclease H-like"/>
    <property type="match status" value="1"/>
</dbReference>
<dbReference type="InterPro" id="IPR050951">
    <property type="entry name" value="Retrovirus_Pol_polyprotein"/>
</dbReference>
<dbReference type="GO" id="GO:0015074">
    <property type="term" value="P:DNA integration"/>
    <property type="evidence" value="ECO:0007669"/>
    <property type="project" value="InterPro"/>
</dbReference>
<evidence type="ECO:0000259" key="4">
    <source>
        <dbReference type="PROSITE" id="PS50994"/>
    </source>
</evidence>
<dbReference type="PANTHER" id="PTHR37984">
    <property type="entry name" value="PROTEIN CBG26694"/>
    <property type="match status" value="1"/>
</dbReference>
<dbReference type="InterPro" id="IPR043128">
    <property type="entry name" value="Rev_trsase/Diguanyl_cyclase"/>
</dbReference>
<feature type="domain" description="Reverse transcriptase" evidence="3">
    <location>
        <begin position="279"/>
        <end position="458"/>
    </location>
</feature>
<evidence type="ECO:0000256" key="1">
    <source>
        <dbReference type="ARBA" id="ARBA00023268"/>
    </source>
</evidence>
<organism evidence="6">
    <name type="scientific">Perkinsus marinus (strain ATCC 50983 / TXsc)</name>
    <dbReference type="NCBI Taxonomy" id="423536"/>
    <lineage>
        <taxon>Eukaryota</taxon>
        <taxon>Sar</taxon>
        <taxon>Alveolata</taxon>
        <taxon>Perkinsozoa</taxon>
        <taxon>Perkinsea</taxon>
        <taxon>Perkinsida</taxon>
        <taxon>Perkinsidae</taxon>
        <taxon>Perkinsus</taxon>
    </lineage>
</organism>
<dbReference type="Proteomes" id="UP000007800">
    <property type="component" value="Unassembled WGS sequence"/>
</dbReference>
<dbReference type="PROSITE" id="PS50994">
    <property type="entry name" value="INTEGRASE"/>
    <property type="match status" value="1"/>
</dbReference>
<keyword evidence="6" id="KW-1185">Reference proteome</keyword>
<dbReference type="EMBL" id="GG670888">
    <property type="protein sequence ID" value="EER19836.1"/>
    <property type="molecule type" value="Genomic_DNA"/>
</dbReference>
<name>C5K6B6_PERM5</name>
<dbReference type="InterPro" id="IPR000477">
    <property type="entry name" value="RT_dom"/>
</dbReference>
<dbReference type="InterPro" id="IPR036397">
    <property type="entry name" value="RNaseH_sf"/>
</dbReference>
<dbReference type="InterPro" id="IPR041577">
    <property type="entry name" value="RT_RNaseH_2"/>
</dbReference>
<dbReference type="Gene3D" id="3.10.10.10">
    <property type="entry name" value="HIV Type 1 Reverse Transcriptase, subunit A, domain 1"/>
    <property type="match status" value="1"/>
</dbReference>
<dbReference type="InParanoid" id="C5K6B6"/>
<dbReference type="Gene3D" id="3.30.420.10">
    <property type="entry name" value="Ribonuclease H-like superfamily/Ribonuclease H"/>
    <property type="match status" value="1"/>
</dbReference>
<dbReference type="InterPro" id="IPR043502">
    <property type="entry name" value="DNA/RNA_pol_sf"/>
</dbReference>
<evidence type="ECO:0000256" key="2">
    <source>
        <dbReference type="SAM" id="MobiDB-lite"/>
    </source>
</evidence>
<dbReference type="Pfam" id="PF00665">
    <property type="entry name" value="rve"/>
    <property type="match status" value="1"/>
</dbReference>
<dbReference type="AlphaFoldDB" id="C5K6B6"/>
<dbReference type="CDD" id="cd01647">
    <property type="entry name" value="RT_LTR"/>
    <property type="match status" value="1"/>
</dbReference>
<dbReference type="FunFam" id="3.30.70.270:FF:000020">
    <property type="entry name" value="Transposon Tf2-6 polyprotein-like Protein"/>
    <property type="match status" value="1"/>
</dbReference>
<dbReference type="FunFam" id="3.30.420.10:FF:000032">
    <property type="entry name" value="Retrovirus-related Pol polyprotein from transposon 297-like Protein"/>
    <property type="match status" value="1"/>
</dbReference>
<dbReference type="InterPro" id="IPR041588">
    <property type="entry name" value="Integrase_H2C2"/>
</dbReference>
<dbReference type="InterPro" id="IPR001584">
    <property type="entry name" value="Integrase_cat-core"/>
</dbReference>
<feature type="region of interest" description="Disordered" evidence="2">
    <location>
        <begin position="23"/>
        <end position="114"/>
    </location>
</feature>
<dbReference type="PANTHER" id="PTHR37984:SF5">
    <property type="entry name" value="PROTEIN NYNRIN-LIKE"/>
    <property type="match status" value="1"/>
</dbReference>
<feature type="compositionally biased region" description="Basic residues" evidence="2">
    <location>
        <begin position="93"/>
        <end position="114"/>
    </location>
</feature>
<evidence type="ECO:0000313" key="5">
    <source>
        <dbReference type="EMBL" id="EER19836.1"/>
    </source>
</evidence>
<dbReference type="SUPFAM" id="SSF56672">
    <property type="entry name" value="DNA/RNA polymerases"/>
    <property type="match status" value="1"/>
</dbReference>
<accession>C5K6B6</accession>
<dbReference type="PROSITE" id="PS50878">
    <property type="entry name" value="RT_POL"/>
    <property type="match status" value="1"/>
</dbReference>
<dbReference type="Gene3D" id="3.30.70.270">
    <property type="match status" value="2"/>
</dbReference>
<feature type="region of interest" description="Disordered" evidence="2">
    <location>
        <begin position="1163"/>
        <end position="1215"/>
    </location>
</feature>
<dbReference type="OrthoDB" id="2013610at2759"/>
<dbReference type="Pfam" id="PF00078">
    <property type="entry name" value="RVT_1"/>
    <property type="match status" value="1"/>
</dbReference>
<protein>
    <submittedName>
        <fullName evidence="5">Retrovirus polyprotein, putative</fullName>
    </submittedName>
</protein>
<evidence type="ECO:0000259" key="3">
    <source>
        <dbReference type="PROSITE" id="PS50878"/>
    </source>
</evidence>
<gene>
    <name evidence="5" type="ORF">Pmar_PMAR006728</name>
</gene>
<dbReference type="GO" id="GO:0003676">
    <property type="term" value="F:nucleic acid binding"/>
    <property type="evidence" value="ECO:0007669"/>
    <property type="project" value="InterPro"/>
</dbReference>
<dbReference type="CDD" id="cd09274">
    <property type="entry name" value="RNase_HI_RT_Ty3"/>
    <property type="match status" value="1"/>
</dbReference>
<dbReference type="Pfam" id="PF17919">
    <property type="entry name" value="RT_RNaseH_2"/>
    <property type="match status" value="1"/>
</dbReference>
<dbReference type="RefSeq" id="XP_002788040.1">
    <property type="nucleotide sequence ID" value="XM_002787994.1"/>
</dbReference>
<feature type="domain" description="Integrase catalytic" evidence="4">
    <location>
        <begin position="861"/>
        <end position="1021"/>
    </location>
</feature>
<dbReference type="InterPro" id="IPR012337">
    <property type="entry name" value="RNaseH-like_sf"/>
</dbReference>
<dbReference type="GO" id="GO:0003824">
    <property type="term" value="F:catalytic activity"/>
    <property type="evidence" value="ECO:0007669"/>
    <property type="project" value="UniProtKB-KW"/>
</dbReference>
<sequence length="1233" mass="139007">MSVVYQELGPPLLQGVLKDRPIPSVTDAGRGYSVSATRRKPEPLKVPTRMIESLSNLQKKKTPSKNLVMPPEPPLRGPNCPEVNFDDTQASRHNGRKKRNAKRRRRRDLQRKVHKKVQRVVASALPWPRLIAMLSVKEPLTNDELAADGLPTRMPIPDSWLPPVPRPGDIGTLWPPSGVTTDDMVDDDISGALRFAVPDLTDEVPRVILPSIDLSVYPNKKRFAKLCNEYSDLFSSRPGKCDSVEHAIPLKSDKPFSQKPRPIPHKWRDEVKSLVDKLLEEGMIRPSTSPYRSPCVYVPKKNGSVRMCIDFRALNALTEVDSYTLPRPDDVQEHLAGSKVFSTLDLQSGYWQCLLRPQDIHKTAFCPGPGFPLYEWVRMPFGLCSAGATFQRLMDQVLNGLPFVRVYLDDILVFSPDAETHEDHLRQVFARLRAWGLTLSAEKCEFGCPSVPYLGHIFDGNGMRPDPTKVEAILRWPRPGNVAEVRSFLGLAGYYRNFVPNFSDVARPIQRLVSEVGSETLALDTYWGQEQEESFRALKLRLAALPFLAYPDFGTPFELYTDASDYAIGAVLMQEGRPLGFFSRTLTGSQLNWHTYEKEAYGILQALIYFQHYHIGYPLTVTVYTDHEPLTWLAKAGSKKLERWLLAMQAYSFIVKYVPGKKNVCADALSRIRQLDDDTLPMEPMESETPATKPTKDVDTTRTLVSVVAARRQLAACITALSARWSIDDIRREQDSDDMTRKVKERLSDPLPLRRTELTDLAFRPYKQLWNQLDVLDGLLIRRRKFDNEREPRFLPVIPPALRSDVVDAYHKEDGHFAVRKTLDKLKLHAYWPGMGTDLLNHEKTCPRCTQVKATVPRAPLGVMPIGKPWDLIAIDHLKVPPNDDNIRSLLVVQDYFTRWATAIPVKSEDTTEVVRALSDLFSIFGPPGRVHSDQGPAFESNALKIVLERLGVEKSHTTPYHPSGDGLVERFNRSLIGLLRTHVTDSHQWPMYLPSLLWHYNSSVHSATRFAPFTLMFGREPKSVFLPSLQALDQFSFDPFGYNEYVKALSIHLEDLVDLAHASASAAAQAYYDKKATARQFYVGQRVLVRRLGPQTGNKLEPKWSPGWFVVGQMPGQENKVLKLKHQETLQVRVLSADYVAIDPLQPDAVPDALGIMRQDPLLRAGSPLPDPDLNNAPGPEPPVRPDVITDNVSPGDGYPVDPLAGPEIPPDPDALLWIEVDFPQPQPRNSR</sequence>